<reference evidence="2" key="1">
    <citation type="journal article" date="2017" name="Cell">
        <title>Insights into land plant evolution garnered from the Marchantia polymorpha genome.</title>
        <authorList>
            <person name="Bowman J.L."/>
            <person name="Kohchi T."/>
            <person name="Yamato K.T."/>
            <person name="Jenkins J."/>
            <person name="Shu S."/>
            <person name="Ishizaki K."/>
            <person name="Yamaoka S."/>
            <person name="Nishihama R."/>
            <person name="Nakamura Y."/>
            <person name="Berger F."/>
            <person name="Adam C."/>
            <person name="Aki S.S."/>
            <person name="Althoff F."/>
            <person name="Araki T."/>
            <person name="Arteaga-Vazquez M.A."/>
            <person name="Balasubrmanian S."/>
            <person name="Barry K."/>
            <person name="Bauer D."/>
            <person name="Boehm C.R."/>
            <person name="Briginshaw L."/>
            <person name="Caballero-Perez J."/>
            <person name="Catarino B."/>
            <person name="Chen F."/>
            <person name="Chiyoda S."/>
            <person name="Chovatia M."/>
            <person name="Davies K.M."/>
            <person name="Delmans M."/>
            <person name="Demura T."/>
            <person name="Dierschke T."/>
            <person name="Dolan L."/>
            <person name="Dorantes-Acosta A.E."/>
            <person name="Eklund D.M."/>
            <person name="Florent S.N."/>
            <person name="Flores-Sandoval E."/>
            <person name="Fujiyama A."/>
            <person name="Fukuzawa H."/>
            <person name="Galik B."/>
            <person name="Grimanelli D."/>
            <person name="Grimwood J."/>
            <person name="Grossniklaus U."/>
            <person name="Hamada T."/>
            <person name="Haseloff J."/>
            <person name="Hetherington A.J."/>
            <person name="Higo A."/>
            <person name="Hirakawa Y."/>
            <person name="Hundley H.N."/>
            <person name="Ikeda Y."/>
            <person name="Inoue K."/>
            <person name="Inoue S.I."/>
            <person name="Ishida S."/>
            <person name="Jia Q."/>
            <person name="Kakita M."/>
            <person name="Kanazawa T."/>
            <person name="Kawai Y."/>
            <person name="Kawashima T."/>
            <person name="Kennedy M."/>
            <person name="Kinose K."/>
            <person name="Kinoshita T."/>
            <person name="Kohara Y."/>
            <person name="Koide E."/>
            <person name="Komatsu K."/>
            <person name="Kopischke S."/>
            <person name="Kubo M."/>
            <person name="Kyozuka J."/>
            <person name="Lagercrantz U."/>
            <person name="Lin S.S."/>
            <person name="Lindquist E."/>
            <person name="Lipzen A.M."/>
            <person name="Lu C.W."/>
            <person name="De Luna E."/>
            <person name="Martienssen R.A."/>
            <person name="Minamino N."/>
            <person name="Mizutani M."/>
            <person name="Mizutani M."/>
            <person name="Mochizuki N."/>
            <person name="Monte I."/>
            <person name="Mosher R."/>
            <person name="Nagasaki H."/>
            <person name="Nakagami H."/>
            <person name="Naramoto S."/>
            <person name="Nishitani K."/>
            <person name="Ohtani M."/>
            <person name="Okamoto T."/>
            <person name="Okumura M."/>
            <person name="Phillips J."/>
            <person name="Pollak B."/>
            <person name="Reinders A."/>
            <person name="Rovekamp M."/>
            <person name="Sano R."/>
            <person name="Sawa S."/>
            <person name="Schmid M.W."/>
            <person name="Shirakawa M."/>
            <person name="Solano R."/>
            <person name="Spunde A."/>
            <person name="Suetsugu N."/>
            <person name="Sugano S."/>
            <person name="Sugiyama A."/>
            <person name="Sun R."/>
            <person name="Suzuki Y."/>
            <person name="Takenaka M."/>
            <person name="Takezawa D."/>
            <person name="Tomogane H."/>
            <person name="Tsuzuki M."/>
            <person name="Ueda T."/>
            <person name="Umeda M."/>
            <person name="Ward J.M."/>
            <person name="Watanabe Y."/>
            <person name="Yazaki K."/>
            <person name="Yokoyama R."/>
            <person name="Yoshitake Y."/>
            <person name="Yotsui I."/>
            <person name="Zachgo S."/>
            <person name="Schmutz J."/>
        </authorList>
    </citation>
    <scope>NUCLEOTIDE SEQUENCE [LARGE SCALE GENOMIC DNA]</scope>
    <source>
        <strain evidence="2">Tak-1</strain>
    </source>
</reference>
<gene>
    <name evidence="1" type="ORF">MARPO_0067s0090</name>
</gene>
<evidence type="ECO:0008006" key="3">
    <source>
        <dbReference type="Google" id="ProtNLM"/>
    </source>
</evidence>
<sequence length="66" mass="7468">MFFCFICDQKRRVKSAKPANGLCGNCGGGASDVKVKDTCRFCFIPLCWRTHHTIMCRQCGARLRSH</sequence>
<protein>
    <recommendedName>
        <fullName evidence="3">Zinc-ribbon 15 domain-containing protein</fullName>
    </recommendedName>
</protein>
<dbReference type="Proteomes" id="UP000244005">
    <property type="component" value="Unassembled WGS sequence"/>
</dbReference>
<evidence type="ECO:0000313" key="2">
    <source>
        <dbReference type="Proteomes" id="UP000244005"/>
    </source>
</evidence>
<dbReference type="Gramene" id="Mp7g18870.1">
    <property type="protein sequence ID" value="Mp7g18870.1.cds1"/>
    <property type="gene ID" value="Mp7g18870"/>
</dbReference>
<dbReference type="EMBL" id="KZ772739">
    <property type="protein sequence ID" value="PTQ36018.1"/>
    <property type="molecule type" value="Genomic_DNA"/>
</dbReference>
<accession>A0A2R6WQ75</accession>
<name>A0A2R6WQ75_MARPO</name>
<proteinExistence type="predicted"/>
<dbReference type="PANTHER" id="PTHR33320:SF30">
    <property type="entry name" value="OS04G0606200 PROTEIN"/>
    <property type="match status" value="1"/>
</dbReference>
<dbReference type="OMA" id="WKNWRAI"/>
<evidence type="ECO:0000313" key="1">
    <source>
        <dbReference type="EMBL" id="PTQ36018.1"/>
    </source>
</evidence>
<dbReference type="OrthoDB" id="1872195at2759"/>
<dbReference type="AlphaFoldDB" id="A0A2R6WQ75"/>
<organism evidence="1 2">
    <name type="scientific">Marchantia polymorpha</name>
    <name type="common">Common liverwort</name>
    <name type="synonym">Marchantia aquatica</name>
    <dbReference type="NCBI Taxonomy" id="3197"/>
    <lineage>
        <taxon>Eukaryota</taxon>
        <taxon>Viridiplantae</taxon>
        <taxon>Streptophyta</taxon>
        <taxon>Embryophyta</taxon>
        <taxon>Marchantiophyta</taxon>
        <taxon>Marchantiopsida</taxon>
        <taxon>Marchantiidae</taxon>
        <taxon>Marchantiales</taxon>
        <taxon>Marchantiaceae</taxon>
        <taxon>Marchantia</taxon>
    </lineage>
</organism>
<keyword evidence="2" id="KW-1185">Reference proteome</keyword>
<dbReference type="PANTHER" id="PTHR33320">
    <property type="entry name" value="METHIONYL-TRNA SYNTHETASE"/>
    <property type="match status" value="1"/>
</dbReference>